<comment type="catalytic activity">
    <reaction evidence="1">
        <text>Hydrolysis of terminal, non-reducing beta-D-glucosyl residues with release of beta-D-glucose.</text>
        <dbReference type="EC" id="3.2.1.21"/>
    </reaction>
</comment>
<dbReference type="AlphaFoldDB" id="A0A174HUX2"/>
<comment type="similarity">
    <text evidence="2 7">Belongs to the glycosyl hydrolase 3 family.</text>
</comment>
<dbReference type="GO" id="GO:0009251">
    <property type="term" value="P:glucan catabolic process"/>
    <property type="evidence" value="ECO:0007669"/>
    <property type="project" value="TreeGrafter"/>
</dbReference>
<feature type="signal peptide" evidence="8">
    <location>
        <begin position="1"/>
        <end position="21"/>
    </location>
</feature>
<evidence type="ECO:0000259" key="9">
    <source>
        <dbReference type="SMART" id="SM01217"/>
    </source>
</evidence>
<dbReference type="EMBL" id="FOUM01000004">
    <property type="protein sequence ID" value="SFM40833.1"/>
    <property type="molecule type" value="Genomic_DNA"/>
</dbReference>
<evidence type="ECO:0000256" key="7">
    <source>
        <dbReference type="RuleBase" id="RU361161"/>
    </source>
</evidence>
<evidence type="ECO:0000256" key="8">
    <source>
        <dbReference type="SAM" id="SignalP"/>
    </source>
</evidence>
<dbReference type="GO" id="GO:0008422">
    <property type="term" value="F:beta-glucosidase activity"/>
    <property type="evidence" value="ECO:0007669"/>
    <property type="project" value="UniProtKB-EC"/>
</dbReference>
<dbReference type="InterPro" id="IPR019800">
    <property type="entry name" value="Glyco_hydro_3_AS"/>
</dbReference>
<evidence type="ECO:0000256" key="4">
    <source>
        <dbReference type="ARBA" id="ARBA00022729"/>
    </source>
</evidence>
<dbReference type="EMBL" id="JAIWWW010000024">
    <property type="protein sequence ID" value="MCA4523720.1"/>
    <property type="molecule type" value="Genomic_DNA"/>
</dbReference>
<dbReference type="Proteomes" id="UP000471447">
    <property type="component" value="Unassembled WGS sequence"/>
</dbReference>
<dbReference type="Proteomes" id="UP000284417">
    <property type="component" value="Unassembled WGS sequence"/>
</dbReference>
<protein>
    <recommendedName>
        <fullName evidence="3">beta-glucosidase</fullName>
        <ecNumber evidence="3">3.2.1.21</ecNumber>
    </recommendedName>
</protein>
<dbReference type="NCBIfam" id="NF011678">
    <property type="entry name" value="PRK15098.1"/>
    <property type="match status" value="1"/>
</dbReference>
<dbReference type="PANTHER" id="PTHR30620:SF16">
    <property type="entry name" value="LYSOSOMAL BETA GLUCOSIDASE"/>
    <property type="match status" value="1"/>
</dbReference>
<dbReference type="InterPro" id="IPR051915">
    <property type="entry name" value="Cellulose_Degrad_GH3"/>
</dbReference>
<dbReference type="Proteomes" id="UP000183766">
    <property type="component" value="Unassembled WGS sequence"/>
</dbReference>
<evidence type="ECO:0000313" key="13">
    <source>
        <dbReference type="EMBL" id="RGK59037.1"/>
    </source>
</evidence>
<evidence type="ECO:0000313" key="20">
    <source>
        <dbReference type="Proteomes" id="UP000284495"/>
    </source>
</evidence>
<dbReference type="Gene3D" id="2.60.40.10">
    <property type="entry name" value="Immunoglobulins"/>
    <property type="match status" value="1"/>
</dbReference>
<feature type="chain" id="PRO_5014251522" description="beta-glucosidase" evidence="8">
    <location>
        <begin position="22"/>
        <end position="746"/>
    </location>
</feature>
<sequence>MYMKKILCLLYLLSIFCFSHAQNENTYLEQKIDSTLSGMTIREKAGQLNQLDGRGTIENLKILIRKGEIGSVMNVTEPEIVNELQEIAYKQSRTGIPLVFTRDVVHGFKTMLPIPLGQAATFHPELIQKGARIAAIEATEHGVRWSFAPMIDISRDARWGRIAESFGEDTYLTEQMAVAVVNGFQGDNLSNPQSMAACAKHFIGYGTVEGGRDYNSTHIPERQLRDVYLPPFEKAVKANCSSIMTSFNDNDGIPATGNKKLLKGILRKEWKFDGVVVSDWGSVTEMIKHGFAEDRKDAARKAIEAGLDMDMSSKAFIQNIEELIAKGIITEETLDNAVRNVLRLKFRLGLFDNPYTDINKKKETYSDKHLAIAKKIAEESVVLLKNENRTLPLSPKIKSILIVGPLSDAPHDQLGTWTMDGETERTQTPVKALREMYGDKVEIHFVKGLEYSRDKNKMNFNKVLAKASQVDVIIAFIGEEAILSGEAHCLADIKLQGAQSELIKILSGTNKPLITVIMAGRPLIINEELNLSDAVLYAWHPGTMGGNALADILFGKTTPSGKLPVTFPKATGQIPIYYNHTNTGRPATGKEKSLDEIPLNAKQSVLGHSSYYLDLGAQPLFPFGYGLSYTSFEYSDLKTDHTVLTPNDTLSISVKVKNTGQYKGTEVVQLYVSDLFGSVTRPVKELKGFKRIELSPNEEKIVVFELSSYELSFWNINMKKEVEPGKFKIRIGTDSQSGLETFFEIK</sequence>
<dbReference type="InterPro" id="IPR017853">
    <property type="entry name" value="GH"/>
</dbReference>
<dbReference type="FunFam" id="2.60.40.10:FF:000495">
    <property type="entry name" value="Periplasmic beta-glucosidase"/>
    <property type="match status" value="1"/>
</dbReference>
<evidence type="ECO:0000313" key="12">
    <source>
        <dbReference type="EMBL" id="MCA4523720.1"/>
    </source>
</evidence>
<dbReference type="RefSeq" id="WP_004315978.1">
    <property type="nucleotide sequence ID" value="NZ_AP031409.1"/>
</dbReference>
<accession>A0A174HUX2</accession>
<organism evidence="15 20">
    <name type="scientific">Bacteroides xylanisolvens</name>
    <dbReference type="NCBI Taxonomy" id="371601"/>
    <lineage>
        <taxon>Bacteria</taxon>
        <taxon>Pseudomonadati</taxon>
        <taxon>Bacteroidota</taxon>
        <taxon>Bacteroidia</taxon>
        <taxon>Bacteroidales</taxon>
        <taxon>Bacteroidaceae</taxon>
        <taxon>Bacteroides</taxon>
    </lineage>
</organism>
<dbReference type="PANTHER" id="PTHR30620">
    <property type="entry name" value="PERIPLASMIC BETA-GLUCOSIDASE-RELATED"/>
    <property type="match status" value="1"/>
</dbReference>
<evidence type="ECO:0000313" key="15">
    <source>
        <dbReference type="EMBL" id="RHL41383.1"/>
    </source>
</evidence>
<dbReference type="InterPro" id="IPR036881">
    <property type="entry name" value="Glyco_hydro_3_C_sf"/>
</dbReference>
<keyword evidence="6 7" id="KW-0326">Glycosidase</keyword>
<reference evidence="12" key="4">
    <citation type="submission" date="2023-08" db="EMBL/GenBank/DDBJ databases">
        <title>Mucin Metabolism Genes Underlie the Key Renovations of Bacteroides xylanisolvens Genomes in Captive Great Apes.</title>
        <authorList>
            <person name="Nishida A.H."/>
        </authorList>
    </citation>
    <scope>NUCLEOTIDE SEQUENCE</scope>
    <source>
        <strain evidence="12">P19.10B</strain>
    </source>
</reference>
<keyword evidence="4 8" id="KW-0732">Signal</keyword>
<evidence type="ECO:0000256" key="1">
    <source>
        <dbReference type="ARBA" id="ARBA00000448"/>
    </source>
</evidence>
<reference evidence="18 19" key="2">
    <citation type="submission" date="2018-08" db="EMBL/GenBank/DDBJ databases">
        <title>A genome reference for cultivated species of the human gut microbiota.</title>
        <authorList>
            <person name="Zou Y."/>
            <person name="Xue W."/>
            <person name="Luo G."/>
        </authorList>
    </citation>
    <scope>NUCLEOTIDE SEQUENCE [LARGE SCALE GENOMIC DNA]</scope>
    <source>
        <strain evidence="15 20">AF38-2</strain>
        <strain evidence="14 19">AF39-6AC</strain>
        <strain evidence="13 18">TF10-34</strain>
    </source>
</reference>
<dbReference type="SUPFAM" id="SSF51445">
    <property type="entry name" value="(Trans)glycosidases"/>
    <property type="match status" value="1"/>
</dbReference>
<dbReference type="EMBL" id="WDCG01000005">
    <property type="protein sequence ID" value="KAB6425717.1"/>
    <property type="molecule type" value="Genomic_DNA"/>
</dbReference>
<dbReference type="Gene3D" id="3.40.50.1700">
    <property type="entry name" value="Glycoside hydrolase family 3 C-terminal domain"/>
    <property type="match status" value="1"/>
</dbReference>
<dbReference type="InterPro" id="IPR026891">
    <property type="entry name" value="Fn3-like"/>
</dbReference>
<dbReference type="InterPro" id="IPR013783">
    <property type="entry name" value="Ig-like_fold"/>
</dbReference>
<dbReference type="PRINTS" id="PR00133">
    <property type="entry name" value="GLHYDRLASE3"/>
</dbReference>
<evidence type="ECO:0000313" key="19">
    <source>
        <dbReference type="Proteomes" id="UP000284417"/>
    </source>
</evidence>
<dbReference type="EMBL" id="QROO01000002">
    <property type="protein sequence ID" value="RHL41383.1"/>
    <property type="molecule type" value="Genomic_DNA"/>
</dbReference>
<dbReference type="InterPro" id="IPR001764">
    <property type="entry name" value="Glyco_hydro_3_N"/>
</dbReference>
<feature type="domain" description="Fibronectin type III-like" evidence="9">
    <location>
        <begin position="666"/>
        <end position="735"/>
    </location>
</feature>
<reference evidence="21 22" key="3">
    <citation type="journal article" date="2019" name="Nat. Med.">
        <title>A library of human gut bacterial isolates paired with longitudinal multiomics data enables mechanistic microbiome research.</title>
        <authorList>
            <person name="Poyet M."/>
            <person name="Groussin M."/>
            <person name="Gibbons S.M."/>
            <person name="Avila-Pacheco J."/>
            <person name="Jiang X."/>
            <person name="Kearney S.M."/>
            <person name="Perrotta A.R."/>
            <person name="Berdy B."/>
            <person name="Zhao S."/>
            <person name="Lieberman T.D."/>
            <person name="Swanson P.K."/>
            <person name="Smith M."/>
            <person name="Roesemann S."/>
            <person name="Alexander J.E."/>
            <person name="Rich S.A."/>
            <person name="Livny J."/>
            <person name="Vlamakis H."/>
            <person name="Clish C."/>
            <person name="Bullock K."/>
            <person name="Deik A."/>
            <person name="Scott J."/>
            <person name="Pierce K.A."/>
            <person name="Xavier R.J."/>
            <person name="Alm E.J."/>
        </authorList>
    </citation>
    <scope>NUCLEOTIDE SEQUENCE [LARGE SCALE GENOMIC DNA]</scope>
    <source>
        <strain evidence="11 21">BIOML-A7</strain>
        <strain evidence="10 22">BIOML-A73</strain>
    </source>
</reference>
<evidence type="ECO:0000313" key="21">
    <source>
        <dbReference type="Proteomes" id="UP000471447"/>
    </source>
</evidence>
<reference evidence="16 17" key="1">
    <citation type="submission" date="2016-10" db="EMBL/GenBank/DDBJ databases">
        <authorList>
            <person name="de Groot N.N."/>
        </authorList>
    </citation>
    <scope>NUCLEOTIDE SEQUENCE [LARGE SCALE GENOMIC DNA]</scope>
    <source>
        <strain evidence="16 17">NLAE-zl-C202</strain>
    </source>
</reference>
<dbReference type="Proteomes" id="UP001197958">
    <property type="component" value="Unassembled WGS sequence"/>
</dbReference>
<evidence type="ECO:0000313" key="11">
    <source>
        <dbReference type="EMBL" id="KAB6425717.1"/>
    </source>
</evidence>
<dbReference type="SMART" id="SM01217">
    <property type="entry name" value="Fn3_like"/>
    <property type="match status" value="1"/>
</dbReference>
<dbReference type="Pfam" id="PF14310">
    <property type="entry name" value="Fn3-like"/>
    <property type="match status" value="1"/>
</dbReference>
<evidence type="ECO:0000256" key="5">
    <source>
        <dbReference type="ARBA" id="ARBA00022801"/>
    </source>
</evidence>
<dbReference type="Pfam" id="PF00933">
    <property type="entry name" value="Glyco_hydro_3"/>
    <property type="match status" value="1"/>
</dbReference>
<dbReference type="EMBL" id="WDER01000014">
    <property type="protein sequence ID" value="KAB6084528.1"/>
    <property type="molecule type" value="Genomic_DNA"/>
</dbReference>
<gene>
    <name evidence="10" type="primary">bglX</name>
    <name evidence="15" type="ORF">DW027_02565</name>
    <name evidence="14" type="ORF">DW042_19070</name>
    <name evidence="13" type="ORF">DXD03_18715</name>
    <name evidence="10" type="ORF">GA560_07345</name>
    <name evidence="11" type="ORF">GAZ26_07210</name>
    <name evidence="12" type="ORF">LDZ35_10920</name>
    <name evidence="16" type="ORF">SAMN05216250_104165</name>
</gene>
<evidence type="ECO:0000313" key="14">
    <source>
        <dbReference type="EMBL" id="RHK91930.1"/>
    </source>
</evidence>
<evidence type="ECO:0000313" key="18">
    <source>
        <dbReference type="Proteomes" id="UP000261210"/>
    </source>
</evidence>
<keyword evidence="5 7" id="KW-0378">Hydrolase</keyword>
<evidence type="ECO:0000256" key="2">
    <source>
        <dbReference type="ARBA" id="ARBA00005336"/>
    </source>
</evidence>
<dbReference type="Gene3D" id="3.20.20.300">
    <property type="entry name" value="Glycoside hydrolase, family 3, N-terminal domain"/>
    <property type="match status" value="1"/>
</dbReference>
<name>A0A174HUX2_9BACE</name>
<evidence type="ECO:0000313" key="17">
    <source>
        <dbReference type="Proteomes" id="UP000183766"/>
    </source>
</evidence>
<dbReference type="EMBL" id="QSQU01000032">
    <property type="protein sequence ID" value="RGK59037.1"/>
    <property type="molecule type" value="Genomic_DNA"/>
</dbReference>
<evidence type="ECO:0000256" key="3">
    <source>
        <dbReference type="ARBA" id="ARBA00012744"/>
    </source>
</evidence>
<dbReference type="FunFam" id="3.20.20.300:FF:000005">
    <property type="entry name" value="Periplasmic beta-glucosidase"/>
    <property type="match status" value="1"/>
</dbReference>
<proteinExistence type="inferred from homology"/>
<dbReference type="InterPro" id="IPR002772">
    <property type="entry name" value="Glyco_hydro_3_C"/>
</dbReference>
<dbReference type="Proteomes" id="UP000284495">
    <property type="component" value="Unassembled WGS sequence"/>
</dbReference>
<dbReference type="PROSITE" id="PS00775">
    <property type="entry name" value="GLYCOSYL_HYDROL_F3"/>
    <property type="match status" value="1"/>
</dbReference>
<dbReference type="InterPro" id="IPR036962">
    <property type="entry name" value="Glyco_hydro_3_N_sf"/>
</dbReference>
<evidence type="ECO:0000313" key="10">
    <source>
        <dbReference type="EMBL" id="KAB6084528.1"/>
    </source>
</evidence>
<dbReference type="Proteomes" id="UP000474077">
    <property type="component" value="Unassembled WGS sequence"/>
</dbReference>
<dbReference type="SUPFAM" id="SSF52279">
    <property type="entry name" value="Beta-D-glucan exohydrolase, C-terminal domain"/>
    <property type="match status" value="1"/>
</dbReference>
<evidence type="ECO:0000313" key="16">
    <source>
        <dbReference type="EMBL" id="SFM40833.1"/>
    </source>
</evidence>
<dbReference type="EC" id="3.2.1.21" evidence="3"/>
<evidence type="ECO:0000256" key="6">
    <source>
        <dbReference type="ARBA" id="ARBA00023295"/>
    </source>
</evidence>
<dbReference type="Proteomes" id="UP000261210">
    <property type="component" value="Unassembled WGS sequence"/>
</dbReference>
<evidence type="ECO:0000313" key="22">
    <source>
        <dbReference type="Proteomes" id="UP000474077"/>
    </source>
</evidence>
<dbReference type="EMBL" id="QROC01000030">
    <property type="protein sequence ID" value="RHK91930.1"/>
    <property type="molecule type" value="Genomic_DNA"/>
</dbReference>
<dbReference type="Pfam" id="PF01915">
    <property type="entry name" value="Glyco_hydro_3_C"/>
    <property type="match status" value="1"/>
</dbReference>